<evidence type="ECO:0000259" key="2">
    <source>
        <dbReference type="PROSITE" id="PS50157"/>
    </source>
</evidence>
<reference evidence="3" key="1">
    <citation type="submission" date="2018-11" db="EMBL/GenBank/DDBJ databases">
        <title>A distinct lineage of giant viruses engineers rhodopsin photosystems in predatory marine eukaryotes.</title>
        <authorList>
            <person name="Needham D.M."/>
            <person name="Yoshizawa S."/>
            <person name="Hosaka T."/>
            <person name="Poirier C."/>
            <person name="Choi C.-J."/>
            <person name="Hehenberger E."/>
            <person name="Irwin N.A.T."/>
            <person name="Wilken S."/>
            <person name="Yung C.-M."/>
            <person name="Bachy C."/>
            <person name="Kurihara R."/>
            <person name="Nakajima Y."/>
            <person name="Kojima K."/>
            <person name="Kimura-Someya T."/>
            <person name="Leonard G."/>
            <person name="Malmstrom R.R."/>
            <person name="Mende D."/>
            <person name="Olson D.K."/>
            <person name="Sudo Y."/>
            <person name="Sudek S."/>
            <person name="Richards T.A."/>
            <person name="DeLong E.F."/>
            <person name="Keeling P.J."/>
            <person name="Santoro A.E."/>
            <person name="Shirouzu M."/>
            <person name="Iwasaki W."/>
            <person name="Worden A.Z."/>
        </authorList>
    </citation>
    <scope>NUCLEOTIDE SEQUENCE</scope>
</reference>
<accession>A0A5B8IGL8</accession>
<dbReference type="EMBL" id="MK250090">
    <property type="protein sequence ID" value="QDY52317.1"/>
    <property type="molecule type" value="Genomic_DNA"/>
</dbReference>
<sequence>MVIFECIKCKYSTHLKANYNRHLESKKHKFNFEFKGVINEKNLENLKKYTNDTQMIHNPKKRYKKNTQIYTNDTQKDTNECKEHFCEFCGKYFKSRPSMLRHIRKHCKIKKELDMEEEKKDLIIQEQKEQINKLIDKVGNKTTINTNSFNHNNMKLNNNLELNNNQTHNTQVNTNNNVQLNCFRNEDLSMLTNKVKNKMIKGPFKMIPNMMKMIYFNDNYPQNKTLKLVNRKDNILKIHGDKGWEYVNKQEVIDEIIDTTNYEVDTYYDMKTEEISNFVNNTYKRFRTLFESRDKNLWTSIKKDVDLVLWNNM</sequence>
<dbReference type="SMART" id="SM00355">
    <property type="entry name" value="ZnF_C2H2"/>
    <property type="match status" value="2"/>
</dbReference>
<protein>
    <recommendedName>
        <fullName evidence="2">C2H2-type domain-containing protein</fullName>
    </recommendedName>
</protein>
<dbReference type="Pfam" id="PF12874">
    <property type="entry name" value="zf-met"/>
    <property type="match status" value="1"/>
</dbReference>
<feature type="domain" description="C2H2-type" evidence="2">
    <location>
        <begin position="84"/>
        <end position="111"/>
    </location>
</feature>
<keyword evidence="1" id="KW-0863">Zinc-finger</keyword>
<dbReference type="PROSITE" id="PS50157">
    <property type="entry name" value="ZINC_FINGER_C2H2_2"/>
    <property type="match status" value="1"/>
</dbReference>
<dbReference type="PROSITE" id="PS00028">
    <property type="entry name" value="ZINC_FINGER_C2H2_1"/>
    <property type="match status" value="1"/>
</dbReference>
<organism evidence="3">
    <name type="scientific">Mimiviridae sp. ChoanoV1</name>
    <dbReference type="NCBI Taxonomy" id="2596887"/>
    <lineage>
        <taxon>Viruses</taxon>
        <taxon>Varidnaviria</taxon>
        <taxon>Bamfordvirae</taxon>
        <taxon>Nucleocytoviricota</taxon>
        <taxon>Megaviricetes</taxon>
        <taxon>Imitervirales</taxon>
        <taxon>Schizomimiviridae</taxon>
    </lineage>
</organism>
<evidence type="ECO:0000313" key="3">
    <source>
        <dbReference type="EMBL" id="QDY52317.1"/>
    </source>
</evidence>
<evidence type="ECO:0000256" key="1">
    <source>
        <dbReference type="PROSITE-ProRule" id="PRU00042"/>
    </source>
</evidence>
<keyword evidence="1" id="KW-0862">Zinc</keyword>
<dbReference type="InterPro" id="IPR013087">
    <property type="entry name" value="Znf_C2H2_type"/>
</dbReference>
<keyword evidence="1" id="KW-0479">Metal-binding</keyword>
<name>A0A5B8IGL8_9VIRU</name>
<proteinExistence type="predicted"/>
<dbReference type="GO" id="GO:0008270">
    <property type="term" value="F:zinc ion binding"/>
    <property type="evidence" value="ECO:0007669"/>
    <property type="project" value="UniProtKB-KW"/>
</dbReference>
<gene>
    <name evidence="3" type="ORF">6_29</name>
</gene>